<dbReference type="EMBL" id="UOGD01000442">
    <property type="protein sequence ID" value="VAX29241.1"/>
    <property type="molecule type" value="Genomic_DNA"/>
</dbReference>
<organism evidence="1">
    <name type="scientific">hydrothermal vent metagenome</name>
    <dbReference type="NCBI Taxonomy" id="652676"/>
    <lineage>
        <taxon>unclassified sequences</taxon>
        <taxon>metagenomes</taxon>
        <taxon>ecological metagenomes</taxon>
    </lineage>
</organism>
<protein>
    <recommendedName>
        <fullName evidence="2">Secretion system C-terminal sorting domain-containing protein</fullName>
    </recommendedName>
</protein>
<dbReference type="NCBIfam" id="TIGR04183">
    <property type="entry name" value="Por_Secre_tail"/>
    <property type="match status" value="1"/>
</dbReference>
<evidence type="ECO:0008006" key="2">
    <source>
        <dbReference type="Google" id="ProtNLM"/>
    </source>
</evidence>
<proteinExistence type="predicted"/>
<reference evidence="1" key="1">
    <citation type="submission" date="2018-06" db="EMBL/GenBank/DDBJ databases">
        <authorList>
            <person name="Zhirakovskaya E."/>
        </authorList>
    </citation>
    <scope>NUCLEOTIDE SEQUENCE</scope>
</reference>
<evidence type="ECO:0000313" key="1">
    <source>
        <dbReference type="EMBL" id="VAX29241.1"/>
    </source>
</evidence>
<sequence length="97" mass="11073">MQNYPNPFNPSTITKHSIPHHGGQVNVALSFSSSRVILKAYDILGREVTILTNKEQPPGNYKCFFDVASINRKISSGIYFYRLSSELFETKQMILLY</sequence>
<gene>
    <name evidence="1" type="ORF">MNBD_IGNAVI01-3221</name>
</gene>
<dbReference type="InterPro" id="IPR026444">
    <property type="entry name" value="Secre_tail"/>
</dbReference>
<dbReference type="Gene3D" id="2.60.40.4070">
    <property type="match status" value="1"/>
</dbReference>
<dbReference type="AlphaFoldDB" id="A0A3B1CRW7"/>
<accession>A0A3B1CRW7</accession>
<name>A0A3B1CRW7_9ZZZZ</name>